<keyword evidence="1" id="KW-0472">Membrane</keyword>
<dbReference type="Proteomes" id="UP000008702">
    <property type="component" value="Chromosome"/>
</dbReference>
<proteinExistence type="predicted"/>
<reference evidence="2 3" key="1">
    <citation type="submission" date="2006-12" db="EMBL/GenBank/DDBJ databases">
        <title>Bifidobacterium adolescentis complete genome sequence.</title>
        <authorList>
            <person name="Suzuki T."/>
            <person name="Tsuda Y."/>
            <person name="Kanou N."/>
            <person name="Inoue T."/>
            <person name="Kumazaki K."/>
            <person name="Nagano S."/>
            <person name="Hirai S."/>
            <person name="Tanaka K."/>
            <person name="Watanabe K."/>
        </authorList>
    </citation>
    <scope>NUCLEOTIDE SEQUENCE [LARGE SCALE GENOMIC DNA]</scope>
    <source>
        <strain evidence="3">ATCC 15703 / DSM 20083 / NCTC 11814 / E194a</strain>
    </source>
</reference>
<evidence type="ECO:0000256" key="1">
    <source>
        <dbReference type="SAM" id="Phobius"/>
    </source>
</evidence>
<dbReference type="PaxDb" id="1680-BADO_1527"/>
<dbReference type="KEGG" id="bad:BAD_1496"/>
<feature type="transmembrane region" description="Helical" evidence="1">
    <location>
        <begin position="377"/>
        <end position="399"/>
    </location>
</feature>
<dbReference type="AlphaFoldDB" id="A1A3J4"/>
<accession>A1A3J4</accession>
<gene>
    <name evidence="2" type="ordered locus">BAD_1496</name>
</gene>
<keyword evidence="3" id="KW-1185">Reference proteome</keyword>
<dbReference type="EMBL" id="AP009256">
    <property type="protein sequence ID" value="BAF40277.1"/>
    <property type="molecule type" value="Genomic_DNA"/>
</dbReference>
<feature type="transmembrane region" description="Helical" evidence="1">
    <location>
        <begin position="257"/>
        <end position="278"/>
    </location>
</feature>
<evidence type="ECO:0008006" key="4">
    <source>
        <dbReference type="Google" id="ProtNLM"/>
    </source>
</evidence>
<keyword evidence="1" id="KW-0812">Transmembrane</keyword>
<evidence type="ECO:0000313" key="3">
    <source>
        <dbReference type="Proteomes" id="UP000008702"/>
    </source>
</evidence>
<feature type="transmembrane region" description="Helical" evidence="1">
    <location>
        <begin position="329"/>
        <end position="356"/>
    </location>
</feature>
<feature type="transmembrane region" description="Helical" evidence="1">
    <location>
        <begin position="211"/>
        <end position="237"/>
    </location>
</feature>
<name>A1A3J4_BIFAA</name>
<dbReference type="InterPro" id="IPR018674">
    <property type="entry name" value="DUF2142_membrane"/>
</dbReference>
<dbReference type="Pfam" id="PF09913">
    <property type="entry name" value="DUF2142"/>
    <property type="match status" value="1"/>
</dbReference>
<organism evidence="2 3">
    <name type="scientific">Bifidobacterium adolescentis (strain ATCC 15703 / DSM 20083 / NCTC 11814 / E194a)</name>
    <dbReference type="NCBI Taxonomy" id="367928"/>
    <lineage>
        <taxon>Bacteria</taxon>
        <taxon>Bacillati</taxon>
        <taxon>Actinomycetota</taxon>
        <taxon>Actinomycetes</taxon>
        <taxon>Bifidobacteriales</taxon>
        <taxon>Bifidobacteriaceae</taxon>
        <taxon>Bifidobacterium</taxon>
    </lineage>
</organism>
<feature type="transmembrane region" description="Helical" evidence="1">
    <location>
        <begin position="161"/>
        <end position="180"/>
    </location>
</feature>
<evidence type="ECO:0000313" key="2">
    <source>
        <dbReference type="EMBL" id="BAF40277.1"/>
    </source>
</evidence>
<dbReference type="STRING" id="367928.BAD_1496"/>
<feature type="transmembrane region" description="Helical" evidence="1">
    <location>
        <begin position="134"/>
        <end position="154"/>
    </location>
</feature>
<sequence length="400" mass="44029">MPVLVALCVLLEGMFFMAVTKPGHVPDIWTHVYRIDSILNGDVIARPVTSRSMLHNTETGVVGGAVDRSWMQYSLDQYDGYDPGIVIAESVADNGSSTTVDLPFNNTATNSPVVYAPQLLGFRIGRVFNFSSGMTYRLAEACMLIIYVLFMYGAVRALPRWRIPVGILLCFPLMVFRYSFAISADSLTQAVMILFSCLLFRGIIGKRSQRGAVALAVTSVLLAMCKFVYMPLVLLVIPLMFDRVSGRWRVNRGRAVPLLIGVVASGIWTIFWLGVNAWYTNCPMLVSYKQMSERKHALLTDPVAMLDAVKNIAWAIMHAQSNMNNRTDSIMIAACWLAIVVSVVVLAVTSVVNACVKSRRKNPVRTANGSINACGVLSLPYAWLIAVVCIGDILLIYLAL</sequence>
<keyword evidence="1" id="KW-1133">Transmembrane helix</keyword>
<dbReference type="HOGENOM" id="CLU_688244_0_0_11"/>
<protein>
    <recommendedName>
        <fullName evidence="4">DUF2142 domain-containing protein</fullName>
    </recommendedName>
</protein>